<dbReference type="EMBL" id="JBAMIC010000012">
    <property type="protein sequence ID" value="KAK7098337.1"/>
    <property type="molecule type" value="Genomic_DNA"/>
</dbReference>
<evidence type="ECO:0000313" key="1">
    <source>
        <dbReference type="EMBL" id="KAK7098337.1"/>
    </source>
</evidence>
<organism evidence="1 2">
    <name type="scientific">Littorina saxatilis</name>
    <dbReference type="NCBI Taxonomy" id="31220"/>
    <lineage>
        <taxon>Eukaryota</taxon>
        <taxon>Metazoa</taxon>
        <taxon>Spiralia</taxon>
        <taxon>Lophotrochozoa</taxon>
        <taxon>Mollusca</taxon>
        <taxon>Gastropoda</taxon>
        <taxon>Caenogastropoda</taxon>
        <taxon>Littorinimorpha</taxon>
        <taxon>Littorinoidea</taxon>
        <taxon>Littorinidae</taxon>
        <taxon>Littorina</taxon>
    </lineage>
</organism>
<comment type="caution">
    <text evidence="1">The sequence shown here is derived from an EMBL/GenBank/DDBJ whole genome shotgun (WGS) entry which is preliminary data.</text>
</comment>
<dbReference type="AlphaFoldDB" id="A0AAN9B3V5"/>
<keyword evidence="2" id="KW-1185">Reference proteome</keyword>
<name>A0AAN9B3V5_9CAEN</name>
<protein>
    <submittedName>
        <fullName evidence="1">Uncharacterized protein</fullName>
    </submittedName>
</protein>
<dbReference type="Proteomes" id="UP001374579">
    <property type="component" value="Unassembled WGS sequence"/>
</dbReference>
<reference evidence="1 2" key="1">
    <citation type="submission" date="2024-02" db="EMBL/GenBank/DDBJ databases">
        <title>Chromosome-scale genome assembly of the rough periwinkle Littorina saxatilis.</title>
        <authorList>
            <person name="De Jode A."/>
            <person name="Faria R."/>
            <person name="Formenti G."/>
            <person name="Sims Y."/>
            <person name="Smith T.P."/>
            <person name="Tracey A."/>
            <person name="Wood J.M.D."/>
            <person name="Zagrodzka Z.B."/>
            <person name="Johannesson K."/>
            <person name="Butlin R.K."/>
            <person name="Leder E.H."/>
        </authorList>
    </citation>
    <scope>NUCLEOTIDE SEQUENCE [LARGE SCALE GENOMIC DNA]</scope>
    <source>
        <strain evidence="1">Snail1</strain>
        <tissue evidence="1">Muscle</tissue>
    </source>
</reference>
<proteinExistence type="predicted"/>
<sequence>MKANNGRLCTFLKAKISEVWLDNFISVVLCPRFIRVTVVLYCSSVVFHCYKPWCRSARESYHGNGWEPAEVLDWLKLRFGEISTNQTPRFVRSRSVGWHPLLVRVGYLSPGHHMCGFKTGDSYDYGISFRNRLHVHTSTDLHVFKKDKNKE</sequence>
<gene>
    <name evidence="1" type="ORF">V1264_002661</name>
</gene>
<evidence type="ECO:0000313" key="2">
    <source>
        <dbReference type="Proteomes" id="UP001374579"/>
    </source>
</evidence>
<accession>A0AAN9B3V5</accession>